<accession>A0AA40A763</accession>
<sequence>MTRREGKKTPAAVSEQDCHGEFGMRRLPIAREKKTRRGKAAQNHAEQHEIGKQGCQIYLAHPLPCRGCDSGTSLQLPRSHAAWVLPLPWATLQASRRHRVYLPVSETRMQITESPSNFNIQILLPLRLRSHSHPRQCDNGTLPNPTTRCINNDKGNHCAADTSVESFRRCGCFSPDQRVNPLIPMTLTRKRSHKASMGLEELGNDRPS</sequence>
<comment type="caution">
    <text evidence="1">The sequence shown here is derived from an EMBL/GenBank/DDBJ whole genome shotgun (WGS) entry which is preliminary data.</text>
</comment>
<dbReference type="AlphaFoldDB" id="A0AA40A763"/>
<proteinExistence type="predicted"/>
<evidence type="ECO:0000313" key="1">
    <source>
        <dbReference type="EMBL" id="KAK0710413.1"/>
    </source>
</evidence>
<organism evidence="1 2">
    <name type="scientific">Apiosordaria backusii</name>
    <dbReference type="NCBI Taxonomy" id="314023"/>
    <lineage>
        <taxon>Eukaryota</taxon>
        <taxon>Fungi</taxon>
        <taxon>Dikarya</taxon>
        <taxon>Ascomycota</taxon>
        <taxon>Pezizomycotina</taxon>
        <taxon>Sordariomycetes</taxon>
        <taxon>Sordariomycetidae</taxon>
        <taxon>Sordariales</taxon>
        <taxon>Lasiosphaeriaceae</taxon>
        <taxon>Apiosordaria</taxon>
    </lineage>
</organism>
<evidence type="ECO:0000313" key="2">
    <source>
        <dbReference type="Proteomes" id="UP001172159"/>
    </source>
</evidence>
<dbReference type="Proteomes" id="UP001172159">
    <property type="component" value="Unassembled WGS sequence"/>
</dbReference>
<gene>
    <name evidence="1" type="ORF">B0T21DRAFT_77436</name>
</gene>
<keyword evidence="2" id="KW-1185">Reference proteome</keyword>
<reference evidence="1" key="1">
    <citation type="submission" date="2023-06" db="EMBL/GenBank/DDBJ databases">
        <title>Genome-scale phylogeny and comparative genomics of the fungal order Sordariales.</title>
        <authorList>
            <consortium name="Lawrence Berkeley National Laboratory"/>
            <person name="Hensen N."/>
            <person name="Bonometti L."/>
            <person name="Westerberg I."/>
            <person name="Brannstrom I.O."/>
            <person name="Guillou S."/>
            <person name="Cros-Aarteil S."/>
            <person name="Calhoun S."/>
            <person name="Haridas S."/>
            <person name="Kuo A."/>
            <person name="Mondo S."/>
            <person name="Pangilinan J."/>
            <person name="Riley R."/>
            <person name="Labutti K."/>
            <person name="Andreopoulos B."/>
            <person name="Lipzen A."/>
            <person name="Chen C."/>
            <person name="Yanf M."/>
            <person name="Daum C."/>
            <person name="Ng V."/>
            <person name="Clum A."/>
            <person name="Steindorff A."/>
            <person name="Ohm R."/>
            <person name="Martin F."/>
            <person name="Silar P."/>
            <person name="Natvig D."/>
            <person name="Lalanne C."/>
            <person name="Gautier V."/>
            <person name="Ament-Velasquez S.L."/>
            <person name="Kruys A."/>
            <person name="Hutchinson M.I."/>
            <person name="Powell A.J."/>
            <person name="Barry K."/>
            <person name="Miller A.N."/>
            <person name="Grigoriev I.V."/>
            <person name="Debuchy R."/>
            <person name="Gladieux P."/>
            <person name="Thoren M.H."/>
            <person name="Johannesson H."/>
        </authorList>
    </citation>
    <scope>NUCLEOTIDE SEQUENCE</scope>
    <source>
        <strain evidence="1">CBS 540.89</strain>
    </source>
</reference>
<dbReference type="EMBL" id="JAUKTV010000017">
    <property type="protein sequence ID" value="KAK0710413.1"/>
    <property type="molecule type" value="Genomic_DNA"/>
</dbReference>
<name>A0AA40A763_9PEZI</name>
<protein>
    <submittedName>
        <fullName evidence="1">Uncharacterized protein</fullName>
    </submittedName>
</protein>